<feature type="domain" description="Thioredoxin" evidence="4">
    <location>
        <begin position="25"/>
        <end position="199"/>
    </location>
</feature>
<reference evidence="5" key="1">
    <citation type="submission" date="2020-12" db="EMBL/GenBank/DDBJ databases">
        <title>Bacterial taxonomy.</title>
        <authorList>
            <person name="Pan X."/>
        </authorList>
    </citation>
    <scope>NUCLEOTIDE SEQUENCE</scope>
    <source>
        <strain evidence="5">B2012</strain>
    </source>
</reference>
<dbReference type="Proteomes" id="UP000609531">
    <property type="component" value="Unassembled WGS sequence"/>
</dbReference>
<evidence type="ECO:0000313" key="6">
    <source>
        <dbReference type="Proteomes" id="UP000609531"/>
    </source>
</evidence>
<comment type="caution">
    <text evidence="5">The sequence shown here is derived from an EMBL/GenBank/DDBJ whole genome shotgun (WGS) entry which is preliminary data.</text>
</comment>
<dbReference type="InterPro" id="IPR013766">
    <property type="entry name" value="Thioredoxin_domain"/>
</dbReference>
<evidence type="ECO:0000259" key="4">
    <source>
        <dbReference type="PROSITE" id="PS51352"/>
    </source>
</evidence>
<evidence type="ECO:0000313" key="5">
    <source>
        <dbReference type="EMBL" id="MBJ3778861.1"/>
    </source>
</evidence>
<evidence type="ECO:0000256" key="3">
    <source>
        <dbReference type="SAM" id="SignalP"/>
    </source>
</evidence>
<keyword evidence="3" id="KW-0732">Signal</keyword>
<dbReference type="EMBL" id="JAEKJA010000044">
    <property type="protein sequence ID" value="MBJ3778861.1"/>
    <property type="molecule type" value="Genomic_DNA"/>
</dbReference>
<comment type="similarity">
    <text evidence="2">Belongs to the thioredoxin family. DsbA subfamily.</text>
</comment>
<sequence>MITRRTFAAMAMALPLAGTALVGSARAADPLPDKVLGSEDAPVEIIEYASMTCPHCANFHETTFPALKKEYIDTGKVKFVLREFPFDPLAAAVFMIANCSGDRYYDVVDLFFEKQREWAVRDGALGKIRSLAMQTGMTNQEFEACLTNQQLLDGINAVKDNGYESLGVTATPTFFIDGEKLEGDRSINAFRELIDSKLDS</sequence>
<dbReference type="CDD" id="cd02972">
    <property type="entry name" value="DsbA_family"/>
    <property type="match status" value="1"/>
</dbReference>
<evidence type="ECO:0000256" key="1">
    <source>
        <dbReference type="ARBA" id="ARBA00003565"/>
    </source>
</evidence>
<protein>
    <submittedName>
        <fullName evidence="5">DsbA family protein</fullName>
    </submittedName>
</protein>
<dbReference type="InterPro" id="IPR036249">
    <property type="entry name" value="Thioredoxin-like_sf"/>
</dbReference>
<name>A0A934IPX8_9HYPH</name>
<keyword evidence="6" id="KW-1185">Reference proteome</keyword>
<dbReference type="Pfam" id="PF13462">
    <property type="entry name" value="Thioredoxin_4"/>
    <property type="match status" value="1"/>
</dbReference>
<dbReference type="PANTHER" id="PTHR13887:SF56">
    <property type="entry name" value="THIOREDOXIN-LIKE REDUCTASE RV2466C"/>
    <property type="match status" value="1"/>
</dbReference>
<dbReference type="PANTHER" id="PTHR13887">
    <property type="entry name" value="GLUTATHIONE S-TRANSFERASE KAPPA"/>
    <property type="match status" value="1"/>
</dbReference>
<comment type="function">
    <text evidence="1">May be required for disulfide bond formation in some proteins.</text>
</comment>
<dbReference type="InterPro" id="IPR012336">
    <property type="entry name" value="Thioredoxin-like_fold"/>
</dbReference>
<accession>A0A934IPX8</accession>
<dbReference type="Gene3D" id="3.40.30.10">
    <property type="entry name" value="Glutaredoxin"/>
    <property type="match status" value="1"/>
</dbReference>
<evidence type="ECO:0000256" key="2">
    <source>
        <dbReference type="ARBA" id="ARBA00005791"/>
    </source>
</evidence>
<feature type="chain" id="PRO_5037418978" evidence="3">
    <location>
        <begin position="28"/>
        <end position="200"/>
    </location>
</feature>
<dbReference type="RefSeq" id="WP_198884761.1">
    <property type="nucleotide sequence ID" value="NZ_JAEKJA010000044.1"/>
</dbReference>
<gene>
    <name evidence="5" type="ORF">JCR33_24395</name>
</gene>
<dbReference type="SUPFAM" id="SSF52833">
    <property type="entry name" value="Thioredoxin-like"/>
    <property type="match status" value="1"/>
</dbReference>
<dbReference type="AlphaFoldDB" id="A0A934IPX8"/>
<proteinExistence type="inferred from homology"/>
<dbReference type="PROSITE" id="PS51352">
    <property type="entry name" value="THIOREDOXIN_2"/>
    <property type="match status" value="1"/>
</dbReference>
<organism evidence="5 6">
    <name type="scientific">Acuticoccus mangrovi</name>
    <dbReference type="NCBI Taxonomy" id="2796142"/>
    <lineage>
        <taxon>Bacteria</taxon>
        <taxon>Pseudomonadati</taxon>
        <taxon>Pseudomonadota</taxon>
        <taxon>Alphaproteobacteria</taxon>
        <taxon>Hyphomicrobiales</taxon>
        <taxon>Amorphaceae</taxon>
        <taxon>Acuticoccus</taxon>
    </lineage>
</organism>
<feature type="signal peptide" evidence="3">
    <location>
        <begin position="1"/>
        <end position="27"/>
    </location>
</feature>